<gene>
    <name evidence="1" type="ORF">LCGC14_0794250</name>
</gene>
<evidence type="ECO:0000313" key="1">
    <source>
        <dbReference type="EMBL" id="KKN34378.1"/>
    </source>
</evidence>
<organism evidence="1">
    <name type="scientific">marine sediment metagenome</name>
    <dbReference type="NCBI Taxonomy" id="412755"/>
    <lineage>
        <taxon>unclassified sequences</taxon>
        <taxon>metagenomes</taxon>
        <taxon>ecological metagenomes</taxon>
    </lineage>
</organism>
<reference evidence="1" key="1">
    <citation type="journal article" date="2015" name="Nature">
        <title>Complex archaea that bridge the gap between prokaryotes and eukaryotes.</title>
        <authorList>
            <person name="Spang A."/>
            <person name="Saw J.H."/>
            <person name="Jorgensen S.L."/>
            <person name="Zaremba-Niedzwiedzka K."/>
            <person name="Martijn J."/>
            <person name="Lind A.E."/>
            <person name="van Eijk R."/>
            <person name="Schleper C."/>
            <person name="Guy L."/>
            <person name="Ettema T.J."/>
        </authorList>
    </citation>
    <scope>NUCLEOTIDE SEQUENCE</scope>
</reference>
<dbReference type="EMBL" id="LAZR01002109">
    <property type="protein sequence ID" value="KKN34378.1"/>
    <property type="molecule type" value="Genomic_DNA"/>
</dbReference>
<accession>A0A0F9SYT0</accession>
<proteinExistence type="predicted"/>
<name>A0A0F9SYT0_9ZZZZ</name>
<sequence>MIEFDSINHEYKINGISVPSVTRVLGAGYYCHNEQAMKRGSKIHTLTYMYDKGDLELDFLVGTEYFGYVSAWVDFKKITGIKLLEREKIVGSELYMCAGTLDILGIMNRNSSFSWMPDQDNSIKDLWLLDIKSGSVSKRQHQLQVSGYKLFHERKKEIDKLGCVYLKPNGSFNLVEYKYDPSSFIQKINDYKE</sequence>
<evidence type="ECO:0008006" key="2">
    <source>
        <dbReference type="Google" id="ProtNLM"/>
    </source>
</evidence>
<dbReference type="AlphaFoldDB" id="A0A0F9SYT0"/>
<comment type="caution">
    <text evidence="1">The sequence shown here is derived from an EMBL/GenBank/DDBJ whole genome shotgun (WGS) entry which is preliminary data.</text>
</comment>
<protein>
    <recommendedName>
        <fullName evidence="2">PD-(D/E)XK endonuclease-like domain-containing protein</fullName>
    </recommendedName>
</protein>